<comment type="cofactor">
    <cofactor evidence="1">
        <name>Zn(2+)</name>
        <dbReference type="ChEBI" id="CHEBI:29105"/>
    </cofactor>
</comment>
<dbReference type="InterPro" id="IPR037138">
    <property type="entry name" value="His_deacetylse_dom_sf"/>
</dbReference>
<evidence type="ECO:0000256" key="2">
    <source>
        <dbReference type="ARBA" id="ARBA00005947"/>
    </source>
</evidence>
<dbReference type="EMBL" id="JACIIX010000004">
    <property type="protein sequence ID" value="MBB6210005.1"/>
    <property type="molecule type" value="Genomic_DNA"/>
</dbReference>
<dbReference type="AlphaFoldDB" id="A0A7W9ZEY0"/>
<evidence type="ECO:0000313" key="8">
    <source>
        <dbReference type="Proteomes" id="UP000544872"/>
    </source>
</evidence>
<sequence length="347" mass="36891">MRYIFHPDALGHRPPNYIQRGERRPMPEKPERAEALASVLTARGGVLETPPDYGPGPRAAVHTPEYLAFLESVHDRWVALPGASEVVTPNVHRSNAPASYPTHVVGQAGYHLYDTSAPIAADTWTATVAAAHAATHAAVLVATGETRSAYALCRPPGHHATRDMGGGFCYLNHVAIAAQASLPLLTGQGRPPRVAILDVDVHHGNGTQDIFYSRNDVLFLSVHADPNVFYPYMAGHAHERGTGTGEGYTINRPLPMGSDEATVLAAIADSLADVARFAPEILFISLGFDTFKDDPLAAFGVTTPGFRVMGEMIARAGLPTVLVQEGGYAVDALAANLGSFLDGFEGV</sequence>
<dbReference type="SUPFAM" id="SSF52768">
    <property type="entry name" value="Arginase/deacetylase"/>
    <property type="match status" value="1"/>
</dbReference>
<dbReference type="Proteomes" id="UP000544872">
    <property type="component" value="Unassembled WGS sequence"/>
</dbReference>
<comment type="caution">
    <text evidence="7">The sequence shown here is derived from an EMBL/GenBank/DDBJ whole genome shotgun (WGS) entry which is preliminary data.</text>
</comment>
<dbReference type="CDD" id="cd10001">
    <property type="entry name" value="HDAC_classII_APAH"/>
    <property type="match status" value="1"/>
</dbReference>
<evidence type="ECO:0000256" key="3">
    <source>
        <dbReference type="ARBA" id="ARBA00022723"/>
    </source>
</evidence>
<gene>
    <name evidence="7" type="ORF">FHS48_001415</name>
</gene>
<evidence type="ECO:0000256" key="4">
    <source>
        <dbReference type="ARBA" id="ARBA00022801"/>
    </source>
</evidence>
<feature type="domain" description="Histone deacetylase" evidence="6">
    <location>
        <begin position="27"/>
        <end position="341"/>
    </location>
</feature>
<proteinExistence type="inferred from homology"/>
<keyword evidence="8" id="KW-1185">Reference proteome</keyword>
<dbReference type="InterPro" id="IPR000286">
    <property type="entry name" value="HDACs"/>
</dbReference>
<dbReference type="PRINTS" id="PR01270">
    <property type="entry name" value="HDASUPER"/>
</dbReference>
<dbReference type="GO" id="GO:0040029">
    <property type="term" value="P:epigenetic regulation of gene expression"/>
    <property type="evidence" value="ECO:0007669"/>
    <property type="project" value="TreeGrafter"/>
</dbReference>
<dbReference type="RefSeq" id="WP_184262776.1">
    <property type="nucleotide sequence ID" value="NZ_JACIIX010000004.1"/>
</dbReference>
<organism evidence="7 8">
    <name type="scientific">Novispirillum itersonii</name>
    <name type="common">Aquaspirillum itersonii</name>
    <dbReference type="NCBI Taxonomy" id="189"/>
    <lineage>
        <taxon>Bacteria</taxon>
        <taxon>Pseudomonadati</taxon>
        <taxon>Pseudomonadota</taxon>
        <taxon>Alphaproteobacteria</taxon>
        <taxon>Rhodospirillales</taxon>
        <taxon>Novispirillaceae</taxon>
        <taxon>Novispirillum</taxon>
    </lineage>
</organism>
<dbReference type="Gene3D" id="3.40.800.20">
    <property type="entry name" value="Histone deacetylase domain"/>
    <property type="match status" value="1"/>
</dbReference>
<reference evidence="7 8" key="1">
    <citation type="submission" date="2020-08" db="EMBL/GenBank/DDBJ databases">
        <title>Genomic Encyclopedia of Type Strains, Phase IV (KMG-IV): sequencing the most valuable type-strain genomes for metagenomic binning, comparative biology and taxonomic classification.</title>
        <authorList>
            <person name="Goeker M."/>
        </authorList>
    </citation>
    <scope>NUCLEOTIDE SEQUENCE [LARGE SCALE GENOMIC DNA]</scope>
    <source>
        <strain evidence="7 8">DSM 11590</strain>
    </source>
</reference>
<dbReference type="InterPro" id="IPR023801">
    <property type="entry name" value="His_deacetylse_dom"/>
</dbReference>
<accession>A0A7W9ZEY0</accession>
<keyword evidence="5" id="KW-0862">Zinc</keyword>
<dbReference type="GO" id="GO:0016787">
    <property type="term" value="F:hydrolase activity"/>
    <property type="evidence" value="ECO:0007669"/>
    <property type="project" value="UniProtKB-KW"/>
</dbReference>
<evidence type="ECO:0000256" key="1">
    <source>
        <dbReference type="ARBA" id="ARBA00001947"/>
    </source>
</evidence>
<name>A0A7W9ZEY0_NOVIT</name>
<dbReference type="PANTHER" id="PTHR10625:SF17">
    <property type="entry name" value="HISTONE DEACETYLASE 8"/>
    <property type="match status" value="1"/>
</dbReference>
<evidence type="ECO:0000313" key="7">
    <source>
        <dbReference type="EMBL" id="MBB6210005.1"/>
    </source>
</evidence>
<keyword evidence="4" id="KW-0378">Hydrolase</keyword>
<comment type="similarity">
    <text evidence="2">Belongs to the histone deacetylase family.</text>
</comment>
<dbReference type="InterPro" id="IPR023696">
    <property type="entry name" value="Ureohydrolase_dom_sf"/>
</dbReference>
<dbReference type="Pfam" id="PF00850">
    <property type="entry name" value="Hist_deacetyl"/>
    <property type="match status" value="1"/>
</dbReference>
<dbReference type="GO" id="GO:0046872">
    <property type="term" value="F:metal ion binding"/>
    <property type="evidence" value="ECO:0007669"/>
    <property type="project" value="UniProtKB-KW"/>
</dbReference>
<protein>
    <submittedName>
        <fullName evidence="7">Acetoin utilization deacetylase AcuC-like enzyme</fullName>
    </submittedName>
</protein>
<evidence type="ECO:0000259" key="6">
    <source>
        <dbReference type="Pfam" id="PF00850"/>
    </source>
</evidence>
<dbReference type="PANTHER" id="PTHR10625">
    <property type="entry name" value="HISTONE DEACETYLASE HDAC1-RELATED"/>
    <property type="match status" value="1"/>
</dbReference>
<keyword evidence="3" id="KW-0479">Metal-binding</keyword>
<evidence type="ECO:0000256" key="5">
    <source>
        <dbReference type="ARBA" id="ARBA00022833"/>
    </source>
</evidence>
<dbReference type="GO" id="GO:0004407">
    <property type="term" value="F:histone deacetylase activity"/>
    <property type="evidence" value="ECO:0007669"/>
    <property type="project" value="TreeGrafter"/>
</dbReference>